<evidence type="ECO:0000313" key="2">
    <source>
        <dbReference type="Proteomes" id="UP000694867"/>
    </source>
</evidence>
<proteinExistence type="predicted"/>
<dbReference type="AlphaFoldDB" id="A0AAJ6QQW8"/>
<accession>A0AAJ6QQW8</accession>
<feature type="compositionally biased region" description="Polar residues" evidence="1">
    <location>
        <begin position="51"/>
        <end position="65"/>
    </location>
</feature>
<dbReference type="Proteomes" id="UP000694867">
    <property type="component" value="Unplaced"/>
</dbReference>
<dbReference type="RefSeq" id="XP_003740949.1">
    <property type="nucleotide sequence ID" value="XM_003740901.1"/>
</dbReference>
<sequence length="199" mass="22878">MVEQAKKRPDDIELRQKDSDMEDGLEEDMQLEIDQQRKTSRKPQPRKRIRTTSQTNSVIEAESDSASVDSVKAECTAIQLMEIVEEALKGDVKSLERLMDENLCSESTIEEVVEALEGDEALKLYNLIFYSRDLPKHLSVYGQTRWLRYLLAEKEGALSMTTENKKILEPLIDHRQAIADQCLKLRGKLDLLLESFMCE</sequence>
<organism evidence="2 3">
    <name type="scientific">Galendromus occidentalis</name>
    <name type="common">western predatory mite</name>
    <dbReference type="NCBI Taxonomy" id="34638"/>
    <lineage>
        <taxon>Eukaryota</taxon>
        <taxon>Metazoa</taxon>
        <taxon>Ecdysozoa</taxon>
        <taxon>Arthropoda</taxon>
        <taxon>Chelicerata</taxon>
        <taxon>Arachnida</taxon>
        <taxon>Acari</taxon>
        <taxon>Parasitiformes</taxon>
        <taxon>Mesostigmata</taxon>
        <taxon>Gamasina</taxon>
        <taxon>Phytoseioidea</taxon>
        <taxon>Phytoseiidae</taxon>
        <taxon>Typhlodrominae</taxon>
        <taxon>Galendromus</taxon>
    </lineage>
</organism>
<feature type="region of interest" description="Disordered" evidence="1">
    <location>
        <begin position="1"/>
        <end position="65"/>
    </location>
</feature>
<evidence type="ECO:0000256" key="1">
    <source>
        <dbReference type="SAM" id="MobiDB-lite"/>
    </source>
</evidence>
<protein>
    <submittedName>
        <fullName evidence="3">Uncharacterized protein LOC100908262</fullName>
    </submittedName>
</protein>
<feature type="compositionally biased region" description="Basic residues" evidence="1">
    <location>
        <begin position="38"/>
        <end position="50"/>
    </location>
</feature>
<keyword evidence="2" id="KW-1185">Reference proteome</keyword>
<evidence type="ECO:0000313" key="3">
    <source>
        <dbReference type="RefSeq" id="XP_003740949.1"/>
    </source>
</evidence>
<feature type="compositionally biased region" description="Acidic residues" evidence="1">
    <location>
        <begin position="20"/>
        <end position="31"/>
    </location>
</feature>
<gene>
    <name evidence="3" type="primary">LOC100908262</name>
</gene>
<reference evidence="3" key="1">
    <citation type="submission" date="2025-08" db="UniProtKB">
        <authorList>
            <consortium name="RefSeq"/>
        </authorList>
    </citation>
    <scope>IDENTIFICATION</scope>
</reference>
<dbReference type="GeneID" id="100908262"/>
<name>A0AAJ6QQW8_9ACAR</name>
<dbReference type="KEGG" id="goe:100908262"/>
<feature type="compositionally biased region" description="Basic and acidic residues" evidence="1">
    <location>
        <begin position="1"/>
        <end position="19"/>
    </location>
</feature>